<dbReference type="AlphaFoldDB" id="Q4MYR2"/>
<dbReference type="eggNOG" id="ENOG502QXGU">
    <property type="taxonomic scope" value="Eukaryota"/>
</dbReference>
<protein>
    <submittedName>
        <fullName evidence="2">Uncharacterized protein</fullName>
    </submittedName>
</protein>
<evidence type="ECO:0000313" key="3">
    <source>
        <dbReference type="Proteomes" id="UP000001949"/>
    </source>
</evidence>
<keyword evidence="3" id="KW-1185">Reference proteome</keyword>
<feature type="region of interest" description="Disordered" evidence="1">
    <location>
        <begin position="80"/>
        <end position="112"/>
    </location>
</feature>
<name>Q4MYR2_THEPA</name>
<dbReference type="InParanoid" id="Q4MYR2"/>
<dbReference type="EMBL" id="AAGK01000006">
    <property type="protein sequence ID" value="EAN30620.1"/>
    <property type="molecule type" value="Genomic_DNA"/>
</dbReference>
<evidence type="ECO:0000313" key="2">
    <source>
        <dbReference type="EMBL" id="EAN30620.1"/>
    </source>
</evidence>
<proteinExistence type="predicted"/>
<sequence>MEGGGSGPYAKVIPFNNGRYKRVADPVVPEVVIKLAVCCGFDPMDEDFDLLISNSYGSSYDYSETSKNKNYQRYEFEKSSDYSTDVMSNDDEDYMDKSSNDSNYGESDLEEEVQKMDEIKTNEESGLLREMESKESSTMLKKMTIKESYTELKQMTSKESGMVKWEDEGQDQELDFESYFKKVPEEEGVPILFYTKTREKPAFLMLTIDPEMEVIYMNRNKISRFFPIKLIGKLVTDREVIMKEFSRQISKDRNIKLENMVLFSASNFTDSVAIQFADESEKVHFINEVTRIKDLIKNKH</sequence>
<dbReference type="VEuPathDB" id="PiroplasmaDB:TpMuguga_03g00779"/>
<evidence type="ECO:0000256" key="1">
    <source>
        <dbReference type="SAM" id="MobiDB-lite"/>
    </source>
</evidence>
<dbReference type="OMA" id="IDPEMEV"/>
<gene>
    <name evidence="2" type="ordered locus">TP03_0779</name>
</gene>
<dbReference type="KEGG" id="tpv:TP03_0779"/>
<reference evidence="2 3" key="1">
    <citation type="journal article" date="2005" name="Science">
        <title>Genome sequence of Theileria parva, a bovine pathogen that transforms lymphocytes.</title>
        <authorList>
            <person name="Gardner M.J."/>
            <person name="Bishop R."/>
            <person name="Shah T."/>
            <person name="de Villiers E.P."/>
            <person name="Carlton J.M."/>
            <person name="Hall N."/>
            <person name="Ren Q."/>
            <person name="Paulsen I.T."/>
            <person name="Pain A."/>
            <person name="Berriman M."/>
            <person name="Wilson R.J.M."/>
            <person name="Sato S."/>
            <person name="Ralph S.A."/>
            <person name="Mann D.J."/>
            <person name="Xiong Z."/>
            <person name="Shallom S.J."/>
            <person name="Weidman J."/>
            <person name="Jiang L."/>
            <person name="Lynn J."/>
            <person name="Weaver B."/>
            <person name="Shoaibi A."/>
            <person name="Domingo A.R."/>
            <person name="Wasawo D."/>
            <person name="Crabtree J."/>
            <person name="Wortman J.R."/>
            <person name="Haas B."/>
            <person name="Angiuoli S.V."/>
            <person name="Creasy T.H."/>
            <person name="Lu C."/>
            <person name="Suh B."/>
            <person name="Silva J.C."/>
            <person name="Utterback T.R."/>
            <person name="Feldblyum T.V."/>
            <person name="Pertea M."/>
            <person name="Allen J."/>
            <person name="Nierman W.C."/>
            <person name="Taracha E.L.N."/>
            <person name="Salzberg S.L."/>
            <person name="White O.R."/>
            <person name="Fitzhugh H.A."/>
            <person name="Morzaria S."/>
            <person name="Venter J.C."/>
            <person name="Fraser C.M."/>
            <person name="Nene V."/>
        </authorList>
    </citation>
    <scope>NUCLEOTIDE SEQUENCE [LARGE SCALE GENOMIC DNA]</scope>
    <source>
        <strain evidence="2 3">Muguga</strain>
    </source>
</reference>
<accession>Q4MYR2</accession>
<organism evidence="2 3">
    <name type="scientific">Theileria parva</name>
    <name type="common">East coast fever infection agent</name>
    <dbReference type="NCBI Taxonomy" id="5875"/>
    <lineage>
        <taxon>Eukaryota</taxon>
        <taxon>Sar</taxon>
        <taxon>Alveolata</taxon>
        <taxon>Apicomplexa</taxon>
        <taxon>Aconoidasida</taxon>
        <taxon>Piroplasmida</taxon>
        <taxon>Theileriidae</taxon>
        <taxon>Theileria</taxon>
    </lineage>
</organism>
<comment type="caution">
    <text evidence="2">The sequence shown here is derived from an EMBL/GenBank/DDBJ whole genome shotgun (WGS) entry which is preliminary data.</text>
</comment>
<dbReference type="Proteomes" id="UP000001949">
    <property type="component" value="Unassembled WGS sequence"/>
</dbReference>